<sequence length="105" mass="11626">MSKTMYSLEVRERAIGLVREHQGEYGPQWAAIESIAGKIGCSSQTLCTWVRQAERDAGKRQGLTTDEPTRMKALEGVVSRNPRKFRHPNSNPATSASKSIILPSL</sequence>
<dbReference type="AlphaFoldDB" id="Q7X100"/>
<protein>
    <recommendedName>
        <fullName evidence="3">Transposase</fullName>
    </recommendedName>
</protein>
<evidence type="ECO:0008006" key="3">
    <source>
        <dbReference type="Google" id="ProtNLM"/>
    </source>
</evidence>
<dbReference type="Gene3D" id="1.10.10.10">
    <property type="entry name" value="Winged helix-like DNA-binding domain superfamily/Winged helix DNA-binding domain"/>
    <property type="match status" value="1"/>
</dbReference>
<keyword evidence="2" id="KW-0614">Plasmid</keyword>
<feature type="region of interest" description="Disordered" evidence="1">
    <location>
        <begin position="80"/>
        <end position="105"/>
    </location>
</feature>
<dbReference type="EMBL" id="AY228335">
    <property type="protein sequence ID" value="AAO72128.1"/>
    <property type="molecule type" value="Genomic_DNA"/>
</dbReference>
<geneLocation type="plasmid" evidence="2">
    <name>pXcB</name>
</geneLocation>
<organism evidence="2">
    <name type="scientific">Xanthomonas citri</name>
    <name type="common">Xanthomonas campestris pv. citri</name>
    <dbReference type="NCBI Taxonomy" id="346"/>
    <lineage>
        <taxon>Bacteria</taxon>
        <taxon>Pseudomonadati</taxon>
        <taxon>Pseudomonadota</taxon>
        <taxon>Gammaproteobacteria</taxon>
        <taxon>Lysobacterales</taxon>
        <taxon>Lysobacteraceae</taxon>
        <taxon>Xanthomonas</taxon>
    </lineage>
</organism>
<dbReference type="InterPro" id="IPR009057">
    <property type="entry name" value="Homeodomain-like_sf"/>
</dbReference>
<proteinExistence type="predicted"/>
<evidence type="ECO:0000256" key="1">
    <source>
        <dbReference type="SAM" id="MobiDB-lite"/>
    </source>
</evidence>
<dbReference type="InterPro" id="IPR036388">
    <property type="entry name" value="WH-like_DNA-bd_sf"/>
</dbReference>
<evidence type="ECO:0000313" key="2">
    <source>
        <dbReference type="EMBL" id="AAO72128.1"/>
    </source>
</evidence>
<dbReference type="SUPFAM" id="SSF46689">
    <property type="entry name" value="Homeodomain-like"/>
    <property type="match status" value="1"/>
</dbReference>
<reference evidence="2" key="1">
    <citation type="submission" date="2003-01" db="EMBL/GenBank/DDBJ databases">
        <title>A self-mobilizing plasmid from a South American citrus canker strain carries required pathogenicity gene pthB.</title>
        <authorList>
            <person name="Yuan Q."/>
            <person name="Brunings A.M."/>
            <person name="El-Yacoubi B."/>
            <person name="Shanker S."/>
            <person name="Gabriel D.W."/>
        </authorList>
    </citation>
    <scope>NUCLEOTIDE SEQUENCE</scope>
    <source>
        <plasmid evidence="2">pXcB</plasmid>
    </source>
</reference>
<feature type="compositionally biased region" description="Polar residues" evidence="1">
    <location>
        <begin position="88"/>
        <end position="98"/>
    </location>
</feature>
<name>Q7X100_XANCI</name>
<accession>Q7X100</accession>